<gene>
    <name evidence="2" type="ORF">GGX14DRAFT_392275</name>
</gene>
<accession>A0AAD6VLB9</accession>
<feature type="compositionally biased region" description="Low complexity" evidence="1">
    <location>
        <begin position="71"/>
        <end position="81"/>
    </location>
</feature>
<evidence type="ECO:0000313" key="2">
    <source>
        <dbReference type="EMBL" id="KAJ7215017.1"/>
    </source>
</evidence>
<comment type="caution">
    <text evidence="2">The sequence shown here is derived from an EMBL/GenBank/DDBJ whole genome shotgun (WGS) entry which is preliminary data.</text>
</comment>
<keyword evidence="3" id="KW-1185">Reference proteome</keyword>
<dbReference type="EMBL" id="JARJCW010000018">
    <property type="protein sequence ID" value="KAJ7215017.1"/>
    <property type="molecule type" value="Genomic_DNA"/>
</dbReference>
<dbReference type="AlphaFoldDB" id="A0AAD6VLB9"/>
<name>A0AAD6VLB9_9AGAR</name>
<reference evidence="2" key="1">
    <citation type="submission" date="2023-03" db="EMBL/GenBank/DDBJ databases">
        <title>Massive genome expansion in bonnet fungi (Mycena s.s.) driven by repeated elements and novel gene families across ecological guilds.</title>
        <authorList>
            <consortium name="Lawrence Berkeley National Laboratory"/>
            <person name="Harder C.B."/>
            <person name="Miyauchi S."/>
            <person name="Viragh M."/>
            <person name="Kuo A."/>
            <person name="Thoen E."/>
            <person name="Andreopoulos B."/>
            <person name="Lu D."/>
            <person name="Skrede I."/>
            <person name="Drula E."/>
            <person name="Henrissat B."/>
            <person name="Morin E."/>
            <person name="Kohler A."/>
            <person name="Barry K."/>
            <person name="LaButti K."/>
            <person name="Morin E."/>
            <person name="Salamov A."/>
            <person name="Lipzen A."/>
            <person name="Mereny Z."/>
            <person name="Hegedus B."/>
            <person name="Baldrian P."/>
            <person name="Stursova M."/>
            <person name="Weitz H."/>
            <person name="Taylor A."/>
            <person name="Grigoriev I.V."/>
            <person name="Nagy L.G."/>
            <person name="Martin F."/>
            <person name="Kauserud H."/>
        </authorList>
    </citation>
    <scope>NUCLEOTIDE SEQUENCE</scope>
    <source>
        <strain evidence="2">9144</strain>
    </source>
</reference>
<feature type="region of interest" description="Disordered" evidence="1">
    <location>
        <begin position="53"/>
        <end position="113"/>
    </location>
</feature>
<protein>
    <submittedName>
        <fullName evidence="2">Uncharacterized protein</fullName>
    </submittedName>
</protein>
<evidence type="ECO:0000313" key="3">
    <source>
        <dbReference type="Proteomes" id="UP001219525"/>
    </source>
</evidence>
<sequence>MTQVGRAEKLQQCVRQNQVLHHTVTGPSAHARVTGPLATQAADGRQTASVKQAARDGQRGKWPVSRQTGCRQGAPDRQAAGGRRRAARPREAIIKGASRGLSGGRGEQLLSSKQQTVGQARYGVLRQHACGAKFKFTDSGWRVEGGRQTTACCQRETLREFTGRVAGGKRQQRTTGPPVAGGNVPRYASATAYVERWRLCASNLMMNLGMVDQMRWALPPRGDILENTDHAAEPAPLTPQAQMLEAIPALTETHVTHIIMEVDGEPIHHQERLTSN</sequence>
<proteinExistence type="predicted"/>
<dbReference type="Proteomes" id="UP001219525">
    <property type="component" value="Unassembled WGS sequence"/>
</dbReference>
<evidence type="ECO:0000256" key="1">
    <source>
        <dbReference type="SAM" id="MobiDB-lite"/>
    </source>
</evidence>
<organism evidence="2 3">
    <name type="scientific">Mycena pura</name>
    <dbReference type="NCBI Taxonomy" id="153505"/>
    <lineage>
        <taxon>Eukaryota</taxon>
        <taxon>Fungi</taxon>
        <taxon>Dikarya</taxon>
        <taxon>Basidiomycota</taxon>
        <taxon>Agaricomycotina</taxon>
        <taxon>Agaricomycetes</taxon>
        <taxon>Agaricomycetidae</taxon>
        <taxon>Agaricales</taxon>
        <taxon>Marasmiineae</taxon>
        <taxon>Mycenaceae</taxon>
        <taxon>Mycena</taxon>
    </lineage>
</organism>